<organism evidence="12">
    <name type="scientific">marine metagenome</name>
    <dbReference type="NCBI Taxonomy" id="408172"/>
    <lineage>
        <taxon>unclassified sequences</taxon>
        <taxon>metagenomes</taxon>
        <taxon>ecological metagenomes</taxon>
    </lineage>
</organism>
<dbReference type="PANTHER" id="PTHR30194">
    <property type="entry name" value="CROSSOVER JUNCTION ENDODEOXYRIBONUCLEASE RUVC"/>
    <property type="match status" value="1"/>
</dbReference>
<dbReference type="EMBL" id="UINC01036572">
    <property type="protein sequence ID" value="SVB30754.1"/>
    <property type="molecule type" value="Genomic_DNA"/>
</dbReference>
<dbReference type="GO" id="GO:0046872">
    <property type="term" value="F:metal ion binding"/>
    <property type="evidence" value="ECO:0007669"/>
    <property type="project" value="UniProtKB-KW"/>
</dbReference>
<dbReference type="InterPro" id="IPR002176">
    <property type="entry name" value="X-over_junc_endoDNase_RuvC"/>
</dbReference>
<gene>
    <name evidence="12" type="ORF">METZ01_LOCUS183608</name>
</gene>
<evidence type="ECO:0000256" key="5">
    <source>
        <dbReference type="ARBA" id="ARBA00022759"/>
    </source>
</evidence>
<dbReference type="PROSITE" id="PS01321">
    <property type="entry name" value="RUVC"/>
    <property type="match status" value="1"/>
</dbReference>
<keyword evidence="3" id="KW-0540">Nuclease</keyword>
<evidence type="ECO:0000256" key="2">
    <source>
        <dbReference type="ARBA" id="ARBA00022490"/>
    </source>
</evidence>
<evidence type="ECO:0000256" key="7">
    <source>
        <dbReference type="ARBA" id="ARBA00022801"/>
    </source>
</evidence>
<evidence type="ECO:0000313" key="12">
    <source>
        <dbReference type="EMBL" id="SVB30754.1"/>
    </source>
</evidence>
<keyword evidence="9" id="KW-0238">DNA-binding</keyword>
<dbReference type="Gene3D" id="3.30.420.10">
    <property type="entry name" value="Ribonuclease H-like superfamily/Ribonuclease H"/>
    <property type="match status" value="1"/>
</dbReference>
<evidence type="ECO:0000256" key="11">
    <source>
        <dbReference type="ARBA" id="ARBA00023204"/>
    </source>
</evidence>
<keyword evidence="10" id="KW-0233">DNA recombination</keyword>
<dbReference type="FunFam" id="3.30.420.10:FF:000002">
    <property type="entry name" value="Crossover junction endodeoxyribonuclease RuvC"/>
    <property type="match status" value="1"/>
</dbReference>
<keyword evidence="4" id="KW-0479">Metal-binding</keyword>
<dbReference type="AlphaFoldDB" id="A0A382CY69"/>
<evidence type="ECO:0000256" key="6">
    <source>
        <dbReference type="ARBA" id="ARBA00022763"/>
    </source>
</evidence>
<evidence type="ECO:0000256" key="8">
    <source>
        <dbReference type="ARBA" id="ARBA00022842"/>
    </source>
</evidence>
<evidence type="ECO:0000256" key="4">
    <source>
        <dbReference type="ARBA" id="ARBA00022723"/>
    </source>
</evidence>
<dbReference type="PANTHER" id="PTHR30194:SF3">
    <property type="entry name" value="CROSSOVER JUNCTION ENDODEOXYRIBONUCLEASE RUVC"/>
    <property type="match status" value="1"/>
</dbReference>
<dbReference type="InterPro" id="IPR012337">
    <property type="entry name" value="RNaseH-like_sf"/>
</dbReference>
<dbReference type="PRINTS" id="PR00696">
    <property type="entry name" value="RSOLVASERUVC"/>
</dbReference>
<keyword evidence="7" id="KW-0378">Hydrolase</keyword>
<dbReference type="InterPro" id="IPR020563">
    <property type="entry name" value="X-over_junc_endoDNase_Mg_BS"/>
</dbReference>
<dbReference type="HAMAP" id="MF_00034">
    <property type="entry name" value="RuvC"/>
    <property type="match status" value="1"/>
</dbReference>
<accession>A0A382CY69</accession>
<keyword evidence="5" id="KW-0255">Endonuclease</keyword>
<keyword evidence="6" id="KW-0227">DNA damage</keyword>
<evidence type="ECO:0000256" key="10">
    <source>
        <dbReference type="ARBA" id="ARBA00023172"/>
    </source>
</evidence>
<proteinExistence type="inferred from homology"/>
<dbReference type="GO" id="GO:0008821">
    <property type="term" value="F:crossover junction DNA endonuclease activity"/>
    <property type="evidence" value="ECO:0007669"/>
    <property type="project" value="InterPro"/>
</dbReference>
<dbReference type="SUPFAM" id="SSF53098">
    <property type="entry name" value="Ribonuclease H-like"/>
    <property type="match status" value="1"/>
</dbReference>
<dbReference type="CDD" id="cd16962">
    <property type="entry name" value="RuvC"/>
    <property type="match status" value="1"/>
</dbReference>
<dbReference type="GO" id="GO:0006310">
    <property type="term" value="P:DNA recombination"/>
    <property type="evidence" value="ECO:0007669"/>
    <property type="project" value="UniProtKB-KW"/>
</dbReference>
<dbReference type="InterPro" id="IPR036397">
    <property type="entry name" value="RNaseH_sf"/>
</dbReference>
<protein>
    <submittedName>
        <fullName evidence="12">Uncharacterized protein</fullName>
    </submittedName>
</protein>
<sequence length="157" mass="17292">MGVDPGLVQTGFGIISVRDNQSTLIDYGIIKPSPKDNLAHRLLTIFNDVCKIITDFKPQVFAIEDIFYGKNVKSAMRLGQARGASMVAAASKQIPIYEYSARKVKQSLTGNGNAHKNQVQFMVKATLQMDHNPEPMDASDALAVALCHDHQFRMADL</sequence>
<evidence type="ECO:0000256" key="9">
    <source>
        <dbReference type="ARBA" id="ARBA00023125"/>
    </source>
</evidence>
<dbReference type="NCBIfam" id="TIGR00228">
    <property type="entry name" value="ruvC"/>
    <property type="match status" value="1"/>
</dbReference>
<name>A0A382CY69_9ZZZZ</name>
<dbReference type="Pfam" id="PF02075">
    <property type="entry name" value="RuvC"/>
    <property type="match status" value="1"/>
</dbReference>
<keyword evidence="11" id="KW-0234">DNA repair</keyword>
<evidence type="ECO:0000256" key="3">
    <source>
        <dbReference type="ARBA" id="ARBA00022722"/>
    </source>
</evidence>
<keyword evidence="8" id="KW-0460">Magnesium</keyword>
<evidence type="ECO:0000256" key="1">
    <source>
        <dbReference type="ARBA" id="ARBA00009518"/>
    </source>
</evidence>
<dbReference type="NCBIfam" id="NF000711">
    <property type="entry name" value="PRK00039.2-1"/>
    <property type="match status" value="1"/>
</dbReference>
<dbReference type="GO" id="GO:0003677">
    <property type="term" value="F:DNA binding"/>
    <property type="evidence" value="ECO:0007669"/>
    <property type="project" value="UniProtKB-KW"/>
</dbReference>
<reference evidence="12" key="1">
    <citation type="submission" date="2018-05" db="EMBL/GenBank/DDBJ databases">
        <authorList>
            <person name="Lanie J.A."/>
            <person name="Ng W.-L."/>
            <person name="Kazmierczak K.M."/>
            <person name="Andrzejewski T.M."/>
            <person name="Davidsen T.M."/>
            <person name="Wayne K.J."/>
            <person name="Tettelin H."/>
            <person name="Glass J.I."/>
            <person name="Rusch D."/>
            <person name="Podicherti R."/>
            <person name="Tsui H.-C.T."/>
            <person name="Winkler M.E."/>
        </authorList>
    </citation>
    <scope>NUCLEOTIDE SEQUENCE</scope>
</reference>
<comment type="similarity">
    <text evidence="1">Belongs to the RuvC family.</text>
</comment>
<keyword evidence="2" id="KW-0963">Cytoplasm</keyword>
<dbReference type="GO" id="GO:0006281">
    <property type="term" value="P:DNA repair"/>
    <property type="evidence" value="ECO:0007669"/>
    <property type="project" value="UniProtKB-KW"/>
</dbReference>